<evidence type="ECO:0000256" key="3">
    <source>
        <dbReference type="ARBA" id="ARBA00022679"/>
    </source>
</evidence>
<reference evidence="10" key="1">
    <citation type="submission" date="2020-06" db="EMBL/GenBank/DDBJ databases">
        <authorList>
            <person name="Li T."/>
            <person name="Hu X."/>
            <person name="Zhang T."/>
            <person name="Song X."/>
            <person name="Zhang H."/>
            <person name="Dai N."/>
            <person name="Sheng W."/>
            <person name="Hou X."/>
            <person name="Wei L."/>
        </authorList>
    </citation>
    <scope>NUCLEOTIDE SEQUENCE</scope>
    <source>
        <strain evidence="10">K16</strain>
        <tissue evidence="10">Leaf</tissue>
    </source>
</reference>
<evidence type="ECO:0000256" key="4">
    <source>
        <dbReference type="ARBA" id="ARBA00022741"/>
    </source>
</evidence>
<dbReference type="CDD" id="cd07995">
    <property type="entry name" value="TPK"/>
    <property type="match status" value="1"/>
</dbReference>
<keyword evidence="4" id="KW-0547">Nucleotide-binding</keyword>
<comment type="function">
    <text evidence="7">Catalyzes the phosphorylation of thiamine to thiamine pyrophosphate (TPP). TPP is an active cofactor for enzymes involved in glycolysis and energy production. Plant leaves require high levels of TPP for photosynthesis and carbohydrate metabolism.</text>
</comment>
<dbReference type="GO" id="GO:0005524">
    <property type="term" value="F:ATP binding"/>
    <property type="evidence" value="ECO:0007669"/>
    <property type="project" value="UniProtKB-KW"/>
</dbReference>
<keyword evidence="3" id="KW-0808">Transferase</keyword>
<dbReference type="FunFam" id="2.60.120.320:FF:000001">
    <property type="entry name" value="Thiamine pyrophosphokinase"/>
    <property type="match status" value="1"/>
</dbReference>
<proteinExistence type="predicted"/>
<dbReference type="GO" id="GO:0030975">
    <property type="term" value="F:thiamine binding"/>
    <property type="evidence" value="ECO:0007669"/>
    <property type="project" value="InterPro"/>
</dbReference>
<dbReference type="PANTHER" id="PTHR13622:SF8">
    <property type="entry name" value="THIAMIN PYROPHOSPHOKINASE 1"/>
    <property type="match status" value="1"/>
</dbReference>
<dbReference type="SUPFAM" id="SSF63862">
    <property type="entry name" value="Thiamin pyrophosphokinase, substrate-binding domain"/>
    <property type="match status" value="1"/>
</dbReference>
<keyword evidence="11" id="KW-1185">Reference proteome</keyword>
<evidence type="ECO:0000256" key="8">
    <source>
        <dbReference type="SAM" id="MobiDB-lite"/>
    </source>
</evidence>
<reference evidence="10" key="2">
    <citation type="journal article" date="2024" name="Plant">
        <title>Genomic evolution and insights into agronomic trait innovations of Sesamum species.</title>
        <authorList>
            <person name="Miao H."/>
            <person name="Wang L."/>
            <person name="Qu L."/>
            <person name="Liu H."/>
            <person name="Sun Y."/>
            <person name="Le M."/>
            <person name="Wang Q."/>
            <person name="Wei S."/>
            <person name="Zheng Y."/>
            <person name="Lin W."/>
            <person name="Duan Y."/>
            <person name="Cao H."/>
            <person name="Xiong S."/>
            <person name="Wang X."/>
            <person name="Wei L."/>
            <person name="Li C."/>
            <person name="Ma Q."/>
            <person name="Ju M."/>
            <person name="Zhao R."/>
            <person name="Li G."/>
            <person name="Mu C."/>
            <person name="Tian Q."/>
            <person name="Mei H."/>
            <person name="Zhang T."/>
            <person name="Gao T."/>
            <person name="Zhang H."/>
        </authorList>
    </citation>
    <scope>NUCLEOTIDE SEQUENCE</scope>
    <source>
        <strain evidence="10">K16</strain>
    </source>
</reference>
<gene>
    <name evidence="10" type="ORF">Sango_0283100</name>
</gene>
<dbReference type="GO" id="GO:0005829">
    <property type="term" value="C:cytosol"/>
    <property type="evidence" value="ECO:0007669"/>
    <property type="project" value="UniProtKB-SubCell"/>
</dbReference>
<evidence type="ECO:0000256" key="7">
    <source>
        <dbReference type="ARBA" id="ARBA00025120"/>
    </source>
</evidence>
<dbReference type="InterPro" id="IPR036371">
    <property type="entry name" value="TPK_B1-bd_sf"/>
</dbReference>
<keyword evidence="5" id="KW-0418">Kinase</keyword>
<dbReference type="AlphaFoldDB" id="A0AAE1X879"/>
<dbReference type="InterPro" id="IPR036759">
    <property type="entry name" value="TPK_catalytic_sf"/>
</dbReference>
<protein>
    <recommendedName>
        <fullName evidence="2">thiamine diphosphokinase</fullName>
        <ecNumber evidence="2">2.7.6.2</ecNumber>
    </recommendedName>
</protein>
<name>A0AAE1X879_9LAMI</name>
<evidence type="ECO:0000313" key="11">
    <source>
        <dbReference type="Proteomes" id="UP001289374"/>
    </source>
</evidence>
<dbReference type="GO" id="GO:0016301">
    <property type="term" value="F:kinase activity"/>
    <property type="evidence" value="ECO:0007669"/>
    <property type="project" value="UniProtKB-KW"/>
</dbReference>
<comment type="caution">
    <text evidence="10">The sequence shown here is derived from an EMBL/GenBank/DDBJ whole genome shotgun (WGS) entry which is preliminary data.</text>
</comment>
<dbReference type="GO" id="GO:0009229">
    <property type="term" value="P:thiamine diphosphate biosynthetic process"/>
    <property type="evidence" value="ECO:0007669"/>
    <property type="project" value="InterPro"/>
</dbReference>
<feature type="region of interest" description="Disordered" evidence="8">
    <location>
        <begin position="1"/>
        <end position="26"/>
    </location>
</feature>
<dbReference type="EMBL" id="JACGWL010000002">
    <property type="protein sequence ID" value="KAK4407021.1"/>
    <property type="molecule type" value="Genomic_DNA"/>
</dbReference>
<dbReference type="PANTHER" id="PTHR13622">
    <property type="entry name" value="THIAMIN PYROPHOSPHOKINASE"/>
    <property type="match status" value="1"/>
</dbReference>
<dbReference type="Pfam" id="PF04265">
    <property type="entry name" value="TPK_B1_binding"/>
    <property type="match status" value="1"/>
</dbReference>
<dbReference type="Proteomes" id="UP001289374">
    <property type="component" value="Unassembled WGS sequence"/>
</dbReference>
<dbReference type="InterPro" id="IPR007371">
    <property type="entry name" value="TPK_catalytic"/>
</dbReference>
<dbReference type="InterPro" id="IPR007373">
    <property type="entry name" value="Thiamin_PyroPKinase_B1-bd"/>
</dbReference>
<dbReference type="InterPro" id="IPR006282">
    <property type="entry name" value="Thi_PPkinase"/>
</dbReference>
<comment type="subcellular location">
    <subcellularLocation>
        <location evidence="1">Cytoplasm</location>
        <location evidence="1">Cytosol</location>
    </subcellularLocation>
</comment>
<evidence type="ECO:0000256" key="5">
    <source>
        <dbReference type="ARBA" id="ARBA00022777"/>
    </source>
</evidence>
<sequence>MAWRRKGMRTTRRGEGDATTARGKERRKAVALVMGRAEGVRVRGGDGAGRGWGGEQHNFVCADGGANRLYDELPLLFADETLYKPDVIIGDMDSIREEVLGFYKNAGTKVVDASHDQDTTDLHKCVSYIQDLPSLKNQNICILVAGALGGRFDHEIGNINVLCRFPSMRIILLSDDCLIQLLPCSHHHEIHIQSTVEGPHCGLIPIGGPSKRSTTTGLQWNLTDAEMRFGGLISTSNIVKGDIVTVRSDADLLWTISLRKGW</sequence>
<dbReference type="SUPFAM" id="SSF63999">
    <property type="entry name" value="Thiamin pyrophosphokinase, catalytic domain"/>
    <property type="match status" value="1"/>
</dbReference>
<feature type="domain" description="Thiamin pyrophosphokinase thiamin-binding" evidence="9">
    <location>
        <begin position="186"/>
        <end position="252"/>
    </location>
</feature>
<keyword evidence="6" id="KW-0067">ATP-binding</keyword>
<dbReference type="GO" id="GO:0004788">
    <property type="term" value="F:thiamine diphosphokinase activity"/>
    <property type="evidence" value="ECO:0007669"/>
    <property type="project" value="UniProtKB-EC"/>
</dbReference>
<dbReference type="SMART" id="SM00983">
    <property type="entry name" value="TPK_B1_binding"/>
    <property type="match status" value="1"/>
</dbReference>
<feature type="compositionally biased region" description="Basic residues" evidence="8">
    <location>
        <begin position="1"/>
        <end position="11"/>
    </location>
</feature>
<evidence type="ECO:0000256" key="2">
    <source>
        <dbReference type="ARBA" id="ARBA00013245"/>
    </source>
</evidence>
<dbReference type="EC" id="2.7.6.2" evidence="2"/>
<dbReference type="GO" id="GO:0006772">
    <property type="term" value="P:thiamine metabolic process"/>
    <property type="evidence" value="ECO:0007669"/>
    <property type="project" value="InterPro"/>
</dbReference>
<evidence type="ECO:0000313" key="10">
    <source>
        <dbReference type="EMBL" id="KAK4407021.1"/>
    </source>
</evidence>
<dbReference type="Gene3D" id="3.40.50.10240">
    <property type="entry name" value="Thiamin pyrophosphokinase, catalytic domain"/>
    <property type="match status" value="1"/>
</dbReference>
<evidence type="ECO:0000256" key="6">
    <source>
        <dbReference type="ARBA" id="ARBA00022840"/>
    </source>
</evidence>
<evidence type="ECO:0000256" key="1">
    <source>
        <dbReference type="ARBA" id="ARBA00004514"/>
    </source>
</evidence>
<dbReference type="Pfam" id="PF04263">
    <property type="entry name" value="TPK_catalytic"/>
    <property type="match status" value="1"/>
</dbReference>
<dbReference type="NCBIfam" id="TIGR01378">
    <property type="entry name" value="thi_PPkinase"/>
    <property type="match status" value="1"/>
</dbReference>
<accession>A0AAE1X879</accession>
<organism evidence="10 11">
    <name type="scientific">Sesamum angolense</name>
    <dbReference type="NCBI Taxonomy" id="2727404"/>
    <lineage>
        <taxon>Eukaryota</taxon>
        <taxon>Viridiplantae</taxon>
        <taxon>Streptophyta</taxon>
        <taxon>Embryophyta</taxon>
        <taxon>Tracheophyta</taxon>
        <taxon>Spermatophyta</taxon>
        <taxon>Magnoliopsida</taxon>
        <taxon>eudicotyledons</taxon>
        <taxon>Gunneridae</taxon>
        <taxon>Pentapetalae</taxon>
        <taxon>asterids</taxon>
        <taxon>lamiids</taxon>
        <taxon>Lamiales</taxon>
        <taxon>Pedaliaceae</taxon>
        <taxon>Sesamum</taxon>
    </lineage>
</organism>
<evidence type="ECO:0000259" key="9">
    <source>
        <dbReference type="SMART" id="SM00983"/>
    </source>
</evidence>
<dbReference type="Gene3D" id="2.60.120.320">
    <property type="entry name" value="Thiamin pyrophosphokinase, thiamin-binding domain"/>
    <property type="match status" value="1"/>
</dbReference>